<dbReference type="SUPFAM" id="SSF52374">
    <property type="entry name" value="Nucleotidylyl transferase"/>
    <property type="match status" value="1"/>
</dbReference>
<comment type="caution">
    <text evidence="9">The sequence shown here is derived from an EMBL/GenBank/DDBJ whole genome shotgun (WGS) entry which is preliminary data.</text>
</comment>
<dbReference type="InterPro" id="IPR004821">
    <property type="entry name" value="Cyt_trans-like"/>
</dbReference>
<dbReference type="EMBL" id="QKZK01000015">
    <property type="protein sequence ID" value="PZX15923.1"/>
    <property type="molecule type" value="Genomic_DNA"/>
</dbReference>
<evidence type="ECO:0000259" key="8">
    <source>
        <dbReference type="Pfam" id="PF01467"/>
    </source>
</evidence>
<dbReference type="AlphaFoldDB" id="A0A2W7N899"/>
<dbReference type="GO" id="GO:0005975">
    <property type="term" value="P:carbohydrate metabolic process"/>
    <property type="evidence" value="ECO:0007669"/>
    <property type="project" value="InterPro"/>
</dbReference>
<evidence type="ECO:0000256" key="7">
    <source>
        <dbReference type="ARBA" id="ARBA00047428"/>
    </source>
</evidence>
<keyword evidence="5" id="KW-0067">ATP-binding</keyword>
<accession>A0A2W7N899</accession>
<evidence type="ECO:0000256" key="3">
    <source>
        <dbReference type="ARBA" id="ARBA00022695"/>
    </source>
</evidence>
<evidence type="ECO:0000256" key="6">
    <source>
        <dbReference type="ARBA" id="ARBA00023277"/>
    </source>
</evidence>
<keyword evidence="6" id="KW-0119">Carbohydrate metabolism</keyword>
<sequence length="173" mass="19340">MKRGQHDQPMNHYEQIQSKIVTRQQAQQQVAQWQKAGEKIVFSNGCFDLVHRGHVEYLSLAANKGTKLVLGLNTDASVSRLKGPLRPLVDEQSRAFLLAAFSFIDLVVLFDEETPYDLIKAIQPDVLVKGSDYKPEEIVGYDIVTGRGGTVETVDLVEGFSTTNLVKKIKETH</sequence>
<evidence type="ECO:0000256" key="2">
    <source>
        <dbReference type="ARBA" id="ARBA00022679"/>
    </source>
</evidence>
<reference evidence="9 10" key="1">
    <citation type="submission" date="2018-06" db="EMBL/GenBank/DDBJ databases">
        <title>Genomic Encyclopedia of Archaeal and Bacterial Type Strains, Phase II (KMG-II): from individual species to whole genera.</title>
        <authorList>
            <person name="Goeker M."/>
        </authorList>
    </citation>
    <scope>NUCLEOTIDE SEQUENCE [LARGE SCALE GENOMIC DNA]</scope>
    <source>
        <strain evidence="9 10">DSM 6779</strain>
    </source>
</reference>
<dbReference type="PANTHER" id="PTHR43793">
    <property type="entry name" value="FAD SYNTHASE"/>
    <property type="match status" value="1"/>
</dbReference>
<gene>
    <name evidence="9" type="ORF">LX69_02117</name>
</gene>
<keyword evidence="2 9" id="KW-0808">Transferase</keyword>
<evidence type="ECO:0000256" key="1">
    <source>
        <dbReference type="ARBA" id="ARBA00012519"/>
    </source>
</evidence>
<dbReference type="EC" id="2.7.7.70" evidence="1"/>
<dbReference type="NCBIfam" id="TIGR02199">
    <property type="entry name" value="rfaE_dom_II"/>
    <property type="match status" value="1"/>
</dbReference>
<dbReference type="InterPro" id="IPR050385">
    <property type="entry name" value="Archaeal_FAD_synthase"/>
</dbReference>
<evidence type="ECO:0000256" key="4">
    <source>
        <dbReference type="ARBA" id="ARBA00022741"/>
    </source>
</evidence>
<dbReference type="GO" id="GO:0016773">
    <property type="term" value="F:phosphotransferase activity, alcohol group as acceptor"/>
    <property type="evidence" value="ECO:0007669"/>
    <property type="project" value="InterPro"/>
</dbReference>
<dbReference type="GO" id="GO:0016779">
    <property type="term" value="F:nucleotidyltransferase activity"/>
    <property type="evidence" value="ECO:0007669"/>
    <property type="project" value="UniProtKB-KW"/>
</dbReference>
<keyword evidence="3" id="KW-0548">Nucleotidyltransferase</keyword>
<evidence type="ECO:0000256" key="5">
    <source>
        <dbReference type="ARBA" id="ARBA00022840"/>
    </source>
</evidence>
<protein>
    <recommendedName>
        <fullName evidence="1">D-glycero-beta-D-manno-heptose 1-phosphate adenylyltransferase</fullName>
        <ecNumber evidence="1">2.7.7.70</ecNumber>
    </recommendedName>
</protein>
<dbReference type="NCBIfam" id="TIGR00125">
    <property type="entry name" value="cyt_tran_rel"/>
    <property type="match status" value="1"/>
</dbReference>
<proteinExistence type="predicted"/>
<dbReference type="GO" id="GO:0005524">
    <property type="term" value="F:ATP binding"/>
    <property type="evidence" value="ECO:0007669"/>
    <property type="project" value="UniProtKB-KW"/>
</dbReference>
<feature type="domain" description="Cytidyltransferase-like" evidence="8">
    <location>
        <begin position="44"/>
        <end position="133"/>
    </location>
</feature>
<evidence type="ECO:0000313" key="9">
    <source>
        <dbReference type="EMBL" id="PZX15923.1"/>
    </source>
</evidence>
<dbReference type="InterPro" id="IPR011914">
    <property type="entry name" value="RfaE_dom_II"/>
</dbReference>
<keyword evidence="4" id="KW-0547">Nucleotide-binding</keyword>
<comment type="catalytic activity">
    <reaction evidence="7">
        <text>D-glycero-beta-D-manno-heptose 1-phosphate + ATP + H(+) = ADP-D-glycero-beta-D-manno-heptose + diphosphate</text>
        <dbReference type="Rhea" id="RHEA:27465"/>
        <dbReference type="ChEBI" id="CHEBI:15378"/>
        <dbReference type="ChEBI" id="CHEBI:30616"/>
        <dbReference type="ChEBI" id="CHEBI:33019"/>
        <dbReference type="ChEBI" id="CHEBI:59967"/>
        <dbReference type="ChEBI" id="CHEBI:61593"/>
        <dbReference type="EC" id="2.7.7.70"/>
    </reaction>
</comment>
<dbReference type="Gene3D" id="3.40.50.620">
    <property type="entry name" value="HUPs"/>
    <property type="match status" value="1"/>
</dbReference>
<dbReference type="Proteomes" id="UP000249239">
    <property type="component" value="Unassembled WGS sequence"/>
</dbReference>
<dbReference type="Pfam" id="PF01467">
    <property type="entry name" value="CTP_transf_like"/>
    <property type="match status" value="1"/>
</dbReference>
<dbReference type="PANTHER" id="PTHR43793:SF2">
    <property type="entry name" value="BIFUNCTIONAL PROTEIN HLDE"/>
    <property type="match status" value="1"/>
</dbReference>
<organism evidence="9 10">
    <name type="scientific">Breznakibacter xylanolyticus</name>
    <dbReference type="NCBI Taxonomy" id="990"/>
    <lineage>
        <taxon>Bacteria</taxon>
        <taxon>Pseudomonadati</taxon>
        <taxon>Bacteroidota</taxon>
        <taxon>Bacteroidia</taxon>
        <taxon>Marinilabiliales</taxon>
        <taxon>Marinilabiliaceae</taxon>
        <taxon>Breznakibacter</taxon>
    </lineage>
</organism>
<evidence type="ECO:0000313" key="10">
    <source>
        <dbReference type="Proteomes" id="UP000249239"/>
    </source>
</evidence>
<name>A0A2W7N899_9BACT</name>
<keyword evidence="10" id="KW-1185">Reference proteome</keyword>
<dbReference type="InterPro" id="IPR014729">
    <property type="entry name" value="Rossmann-like_a/b/a_fold"/>
</dbReference>